<dbReference type="PROSITE" id="PS50887">
    <property type="entry name" value="GGDEF"/>
    <property type="match status" value="1"/>
</dbReference>
<evidence type="ECO:0000313" key="7">
    <source>
        <dbReference type="Proteomes" id="UP001604043"/>
    </source>
</evidence>
<evidence type="ECO:0000259" key="5">
    <source>
        <dbReference type="PROSITE" id="PS50887"/>
    </source>
</evidence>
<evidence type="ECO:0000256" key="4">
    <source>
        <dbReference type="SAM" id="Phobius"/>
    </source>
</evidence>
<evidence type="ECO:0000256" key="1">
    <source>
        <dbReference type="ARBA" id="ARBA00012528"/>
    </source>
</evidence>
<feature type="domain" description="GGDEF" evidence="5">
    <location>
        <begin position="264"/>
        <end position="396"/>
    </location>
</feature>
<feature type="transmembrane region" description="Helical" evidence="4">
    <location>
        <begin position="150"/>
        <end position="168"/>
    </location>
</feature>
<dbReference type="EMBL" id="JBAFUR010000003">
    <property type="protein sequence ID" value="MFG1253547.1"/>
    <property type="molecule type" value="Genomic_DNA"/>
</dbReference>
<comment type="caution">
    <text evidence="6">The sequence shown here is derived from an EMBL/GenBank/DDBJ whole genome shotgun (WGS) entry which is preliminary data.</text>
</comment>
<dbReference type="NCBIfam" id="TIGR00254">
    <property type="entry name" value="GGDEF"/>
    <property type="match status" value="1"/>
</dbReference>
<gene>
    <name evidence="6" type="ORF">V5F30_15160</name>
</gene>
<dbReference type="InterPro" id="IPR043128">
    <property type="entry name" value="Rev_trsase/Diguanyl_cyclase"/>
</dbReference>
<keyword evidence="4" id="KW-1133">Transmembrane helix</keyword>
<feature type="transmembrane region" description="Helical" evidence="4">
    <location>
        <begin position="65"/>
        <end position="87"/>
    </location>
</feature>
<keyword evidence="4" id="KW-0812">Transmembrane</keyword>
<dbReference type="Pfam" id="PF00990">
    <property type="entry name" value="GGDEF"/>
    <property type="match status" value="1"/>
</dbReference>
<dbReference type="RefSeq" id="WP_394009615.1">
    <property type="nucleotide sequence ID" value="NZ_JBAFUR010000003.1"/>
</dbReference>
<dbReference type="PANTHER" id="PTHR45138:SF9">
    <property type="entry name" value="DIGUANYLATE CYCLASE DGCM-RELATED"/>
    <property type="match status" value="1"/>
</dbReference>
<reference evidence="6 7" key="1">
    <citation type="submission" date="2024-02" db="EMBL/GenBank/DDBJ databases">
        <title>Expansion and revision of Xanthobacter and proposal of Roseixanthobacter gen. nov.</title>
        <authorList>
            <person name="Soltysiak M.P.M."/>
            <person name="Jalihal A."/>
            <person name="Ory A."/>
            <person name="Chrisophersen C."/>
            <person name="Lee A.D."/>
            <person name="Boulton J."/>
            <person name="Springer M."/>
        </authorList>
    </citation>
    <scope>NUCLEOTIDE SEQUENCE [LARGE SCALE GENOMIC DNA]</scope>
    <source>
        <strain evidence="6 7">CB5</strain>
    </source>
</reference>
<dbReference type="GO" id="GO:0052621">
    <property type="term" value="F:diguanylate cyclase activity"/>
    <property type="evidence" value="ECO:0007669"/>
    <property type="project" value="UniProtKB-EC"/>
</dbReference>
<keyword evidence="4" id="KW-0472">Membrane</keyword>
<dbReference type="SUPFAM" id="SSF55073">
    <property type="entry name" value="Nucleotide cyclase"/>
    <property type="match status" value="1"/>
</dbReference>
<feature type="region of interest" description="Disordered" evidence="3">
    <location>
        <begin position="387"/>
        <end position="448"/>
    </location>
</feature>
<feature type="transmembrane region" description="Helical" evidence="4">
    <location>
        <begin position="118"/>
        <end position="138"/>
    </location>
</feature>
<organism evidence="6 7">
    <name type="scientific">Xanthobacter aminoxidans</name>
    <dbReference type="NCBI Taxonomy" id="186280"/>
    <lineage>
        <taxon>Bacteria</taxon>
        <taxon>Pseudomonadati</taxon>
        <taxon>Pseudomonadota</taxon>
        <taxon>Alphaproteobacteria</taxon>
        <taxon>Hyphomicrobiales</taxon>
        <taxon>Xanthobacteraceae</taxon>
        <taxon>Xanthobacter</taxon>
    </lineage>
</organism>
<proteinExistence type="predicted"/>
<evidence type="ECO:0000313" key="6">
    <source>
        <dbReference type="EMBL" id="MFG1253547.1"/>
    </source>
</evidence>
<protein>
    <recommendedName>
        <fullName evidence="1">diguanylate cyclase</fullName>
        <ecNumber evidence="1">2.7.7.65</ecNumber>
    </recommendedName>
</protein>
<feature type="transmembrane region" description="Helical" evidence="4">
    <location>
        <begin position="207"/>
        <end position="229"/>
    </location>
</feature>
<dbReference type="PANTHER" id="PTHR45138">
    <property type="entry name" value="REGULATORY COMPONENTS OF SENSORY TRANSDUCTION SYSTEM"/>
    <property type="match status" value="1"/>
</dbReference>
<dbReference type="CDD" id="cd01949">
    <property type="entry name" value="GGDEF"/>
    <property type="match status" value="1"/>
</dbReference>
<accession>A0ABW6ZJW2</accession>
<dbReference type="Gene3D" id="3.30.70.270">
    <property type="match status" value="1"/>
</dbReference>
<comment type="catalytic activity">
    <reaction evidence="2">
        <text>2 GTP = 3',3'-c-di-GMP + 2 diphosphate</text>
        <dbReference type="Rhea" id="RHEA:24898"/>
        <dbReference type="ChEBI" id="CHEBI:33019"/>
        <dbReference type="ChEBI" id="CHEBI:37565"/>
        <dbReference type="ChEBI" id="CHEBI:58805"/>
        <dbReference type="EC" id="2.7.7.65"/>
    </reaction>
</comment>
<keyword evidence="6" id="KW-0548">Nucleotidyltransferase</keyword>
<dbReference type="SMART" id="SM00267">
    <property type="entry name" value="GGDEF"/>
    <property type="match status" value="1"/>
</dbReference>
<feature type="transmembrane region" description="Helical" evidence="4">
    <location>
        <begin position="34"/>
        <end position="53"/>
    </location>
</feature>
<feature type="transmembrane region" description="Helical" evidence="4">
    <location>
        <begin position="6"/>
        <end position="27"/>
    </location>
</feature>
<dbReference type="InterPro" id="IPR029787">
    <property type="entry name" value="Nucleotide_cyclase"/>
</dbReference>
<name>A0ABW6ZJW2_9HYPH</name>
<evidence type="ECO:0000256" key="3">
    <source>
        <dbReference type="SAM" id="MobiDB-lite"/>
    </source>
</evidence>
<feature type="compositionally biased region" description="Basic and acidic residues" evidence="3">
    <location>
        <begin position="400"/>
        <end position="410"/>
    </location>
</feature>
<dbReference type="InterPro" id="IPR000160">
    <property type="entry name" value="GGDEF_dom"/>
</dbReference>
<keyword evidence="7" id="KW-1185">Reference proteome</keyword>
<sequence length="448" mass="49169">MSDGRLYIFAGPIVSLLIAIVFLLVWLHDRERRCGLYFASAFCAYALAALIQITGFPREAGPNAVVSAIVYTFAVLTLVEGVLVRFGRAGSGRLLLIMACAIVALVFYFFYFDRDLVARIYVQNLGYGTMFVVAAVKMVALERRRPIDRLLFWTFLLFGLHFFIRTGLTMRISGDLFEIDRMRENGADPADLAALFRATPFWQVLNFSLLISGLLLALALLGSIAADAIDEIRREGRSDALTGLGTRRDFMERARDILADPGARPVTLIAFDMDRFKQINEDFGPTSGDRMLSVVGRLILQETSPRDAAARMDGEEFVVLLARTNRVGASRVADRLRAELDFARLSVLPPHATVTASFGVAEQRQGESLDSLLSRAEGLVAVAKAEGRDGLATDAPAPDQKLEPQNREPPDADAEDGAQDDAQDDAQDGPPDAPEARSLPRPGGRRML</sequence>
<keyword evidence="6" id="KW-0808">Transferase</keyword>
<feature type="compositionally biased region" description="Acidic residues" evidence="3">
    <location>
        <begin position="411"/>
        <end position="427"/>
    </location>
</feature>
<dbReference type="Proteomes" id="UP001604043">
    <property type="component" value="Unassembled WGS sequence"/>
</dbReference>
<evidence type="ECO:0000256" key="2">
    <source>
        <dbReference type="ARBA" id="ARBA00034247"/>
    </source>
</evidence>
<dbReference type="InterPro" id="IPR050469">
    <property type="entry name" value="Diguanylate_Cyclase"/>
</dbReference>
<feature type="transmembrane region" description="Helical" evidence="4">
    <location>
        <begin position="94"/>
        <end position="112"/>
    </location>
</feature>
<dbReference type="EC" id="2.7.7.65" evidence="1"/>